<keyword evidence="10" id="KW-1185">Reference proteome</keyword>
<dbReference type="InterPro" id="IPR051393">
    <property type="entry name" value="ABC_transporter_permease"/>
</dbReference>
<keyword evidence="4 7" id="KW-0812">Transmembrane</keyword>
<keyword evidence="2 7" id="KW-0813">Transport</keyword>
<feature type="transmembrane region" description="Helical" evidence="7">
    <location>
        <begin position="120"/>
        <end position="143"/>
    </location>
</feature>
<evidence type="ECO:0000256" key="3">
    <source>
        <dbReference type="ARBA" id="ARBA00022475"/>
    </source>
</evidence>
<comment type="subcellular location">
    <subcellularLocation>
        <location evidence="1 7">Cell membrane</location>
        <topology evidence="1 7">Multi-pass membrane protein</topology>
    </subcellularLocation>
</comment>
<dbReference type="PANTHER" id="PTHR30193">
    <property type="entry name" value="ABC TRANSPORTER PERMEASE PROTEIN"/>
    <property type="match status" value="1"/>
</dbReference>
<evidence type="ECO:0000256" key="6">
    <source>
        <dbReference type="ARBA" id="ARBA00023136"/>
    </source>
</evidence>
<dbReference type="GO" id="GO:0005886">
    <property type="term" value="C:plasma membrane"/>
    <property type="evidence" value="ECO:0007669"/>
    <property type="project" value="UniProtKB-SubCell"/>
</dbReference>
<evidence type="ECO:0000256" key="5">
    <source>
        <dbReference type="ARBA" id="ARBA00022989"/>
    </source>
</evidence>
<feature type="transmembrane region" description="Helical" evidence="7">
    <location>
        <begin position="163"/>
        <end position="189"/>
    </location>
</feature>
<dbReference type="Pfam" id="PF00528">
    <property type="entry name" value="BPD_transp_1"/>
    <property type="match status" value="1"/>
</dbReference>
<feature type="domain" description="ABC transmembrane type-1" evidence="8">
    <location>
        <begin position="74"/>
        <end position="290"/>
    </location>
</feature>
<dbReference type="OrthoDB" id="9785836at2"/>
<dbReference type="InterPro" id="IPR000515">
    <property type="entry name" value="MetI-like"/>
</dbReference>
<evidence type="ECO:0000313" key="10">
    <source>
        <dbReference type="Proteomes" id="UP000198577"/>
    </source>
</evidence>
<accession>A0A1I5YIX0</accession>
<feature type="transmembrane region" description="Helical" evidence="7">
    <location>
        <begin position="73"/>
        <end position="99"/>
    </location>
</feature>
<organism evidence="9 10">
    <name type="scientific">Caldicoprobacter faecalis</name>
    <dbReference type="NCBI Taxonomy" id="937334"/>
    <lineage>
        <taxon>Bacteria</taxon>
        <taxon>Bacillati</taxon>
        <taxon>Bacillota</taxon>
        <taxon>Clostridia</taxon>
        <taxon>Caldicoprobacterales</taxon>
        <taxon>Caldicoprobacteraceae</taxon>
        <taxon>Caldicoprobacter</taxon>
    </lineage>
</organism>
<keyword evidence="5 7" id="KW-1133">Transmembrane helix</keyword>
<keyword evidence="6 7" id="KW-0472">Membrane</keyword>
<proteinExistence type="inferred from homology"/>
<feature type="transmembrane region" description="Helical" evidence="7">
    <location>
        <begin position="210"/>
        <end position="234"/>
    </location>
</feature>
<evidence type="ECO:0000256" key="2">
    <source>
        <dbReference type="ARBA" id="ARBA00022448"/>
    </source>
</evidence>
<gene>
    <name evidence="9" type="ORF">SAMN05444406_1492</name>
</gene>
<dbReference type="GO" id="GO:0055085">
    <property type="term" value="P:transmembrane transport"/>
    <property type="evidence" value="ECO:0007669"/>
    <property type="project" value="InterPro"/>
</dbReference>
<evidence type="ECO:0000313" key="9">
    <source>
        <dbReference type="EMBL" id="SFQ44171.1"/>
    </source>
</evidence>
<name>A0A1I5YIX0_9FIRM</name>
<dbReference type="SUPFAM" id="SSF161098">
    <property type="entry name" value="MetI-like"/>
    <property type="match status" value="1"/>
</dbReference>
<comment type="similarity">
    <text evidence="7">Belongs to the binding-protein-dependent transport system permease family.</text>
</comment>
<evidence type="ECO:0000256" key="1">
    <source>
        <dbReference type="ARBA" id="ARBA00004651"/>
    </source>
</evidence>
<feature type="transmembrane region" description="Helical" evidence="7">
    <location>
        <begin position="21"/>
        <end position="44"/>
    </location>
</feature>
<dbReference type="AlphaFoldDB" id="A0A1I5YIX0"/>
<dbReference type="PROSITE" id="PS50928">
    <property type="entry name" value="ABC_TM1"/>
    <property type="match status" value="1"/>
</dbReference>
<dbReference type="PANTHER" id="PTHR30193:SF37">
    <property type="entry name" value="INNER MEMBRANE ABC TRANSPORTER PERMEASE PROTEIN YCJO"/>
    <property type="match status" value="1"/>
</dbReference>
<dbReference type="CDD" id="cd06261">
    <property type="entry name" value="TM_PBP2"/>
    <property type="match status" value="1"/>
</dbReference>
<evidence type="ECO:0000256" key="4">
    <source>
        <dbReference type="ARBA" id="ARBA00022692"/>
    </source>
</evidence>
<dbReference type="RefSeq" id="WP_092282826.1">
    <property type="nucleotide sequence ID" value="NZ_FOXR01000049.1"/>
</dbReference>
<dbReference type="InterPro" id="IPR035906">
    <property type="entry name" value="MetI-like_sf"/>
</dbReference>
<dbReference type="STRING" id="937334.SAMN05444406_1492"/>
<sequence length="301" mass="34148">MLIDKKTLIKIRKYKSIYLMFIPIAIYFIVFSYYPLILGIISSFRESILIGTPKFVGIENYKNVLSNPLYSEAFVNTIIVNFLTFVVQFVFSLFIALSLNEVKNKMIRSSIQTVTYIPNLLSWAIVGGMWIRILSPTGMLNNILKLIYGNNFNPIVFMAEPRFARTIMVLTGAWKGAGYFAVLLLTAIVSIDQSIYESASIDGATRFKQIVYITVPNLVPTMKVITVLGSMNFLRNFDQIFIMGNANIYSKVRNLLYLIYTEGIVNFKIGIATAAATMVLIATFIISTIVRRLTRYDETFN</sequence>
<dbReference type="Gene3D" id="1.10.3720.10">
    <property type="entry name" value="MetI-like"/>
    <property type="match status" value="1"/>
</dbReference>
<dbReference type="EMBL" id="FOXR01000049">
    <property type="protein sequence ID" value="SFQ44171.1"/>
    <property type="molecule type" value="Genomic_DNA"/>
</dbReference>
<protein>
    <submittedName>
        <fullName evidence="9">Putative aldouronate transport system permease protein</fullName>
    </submittedName>
</protein>
<keyword evidence="3" id="KW-1003">Cell membrane</keyword>
<evidence type="ECO:0000259" key="8">
    <source>
        <dbReference type="PROSITE" id="PS50928"/>
    </source>
</evidence>
<evidence type="ECO:0000256" key="7">
    <source>
        <dbReference type="RuleBase" id="RU363032"/>
    </source>
</evidence>
<dbReference type="Proteomes" id="UP000198577">
    <property type="component" value="Unassembled WGS sequence"/>
</dbReference>
<feature type="transmembrane region" description="Helical" evidence="7">
    <location>
        <begin position="269"/>
        <end position="290"/>
    </location>
</feature>
<reference evidence="9 10" key="1">
    <citation type="submission" date="2016-10" db="EMBL/GenBank/DDBJ databases">
        <authorList>
            <person name="de Groot N.N."/>
        </authorList>
    </citation>
    <scope>NUCLEOTIDE SEQUENCE [LARGE SCALE GENOMIC DNA]</scope>
    <source>
        <strain evidence="9 10">DSM 20678</strain>
    </source>
</reference>